<dbReference type="CDD" id="cd17262">
    <property type="entry name" value="RMtype1_S_Aco12261I-TRD2-CR2"/>
    <property type="match status" value="1"/>
</dbReference>
<dbReference type="Gene3D" id="1.10.287.1120">
    <property type="entry name" value="Bipartite methylase S protein"/>
    <property type="match status" value="1"/>
</dbReference>
<feature type="domain" description="Type I restriction modification DNA specificity" evidence="4">
    <location>
        <begin position="205"/>
        <end position="381"/>
    </location>
</feature>
<dbReference type="GO" id="GO:0003677">
    <property type="term" value="F:DNA binding"/>
    <property type="evidence" value="ECO:0007669"/>
    <property type="project" value="UniProtKB-KW"/>
</dbReference>
<dbReference type="SUPFAM" id="SSF116734">
    <property type="entry name" value="DNA methylase specificity domain"/>
    <property type="match status" value="2"/>
</dbReference>
<proteinExistence type="inferred from homology"/>
<dbReference type="Pfam" id="PF01420">
    <property type="entry name" value="Methylase_S"/>
    <property type="match status" value="2"/>
</dbReference>
<evidence type="ECO:0000256" key="3">
    <source>
        <dbReference type="ARBA" id="ARBA00023125"/>
    </source>
</evidence>
<dbReference type="CDD" id="cd17248">
    <property type="entry name" value="RMtype1_S_AmiI-TRD2-CR2_like"/>
    <property type="match status" value="1"/>
</dbReference>
<keyword evidence="5" id="KW-0378">Hydrolase</keyword>
<reference evidence="5" key="1">
    <citation type="submission" date="2021-02" db="EMBL/GenBank/DDBJ databases">
        <title>PHA producing bacteria isolated from coastal sediment in Guangdong, Shenzhen.</title>
        <authorList>
            <person name="Zheng W."/>
            <person name="Yu S."/>
            <person name="Huang Y."/>
        </authorList>
    </citation>
    <scope>NUCLEOTIDE SEQUENCE</scope>
    <source>
        <strain evidence="5">TN14-10</strain>
    </source>
</reference>
<dbReference type="AlphaFoldDB" id="A0A939DFL7"/>
<evidence type="ECO:0000313" key="5">
    <source>
        <dbReference type="EMBL" id="MBN7797154.1"/>
    </source>
</evidence>
<dbReference type="Gene3D" id="3.90.220.20">
    <property type="entry name" value="DNA methylase specificity domains"/>
    <property type="match status" value="2"/>
</dbReference>
<keyword evidence="3" id="KW-0238">DNA-binding</keyword>
<evidence type="ECO:0000259" key="4">
    <source>
        <dbReference type="Pfam" id="PF01420"/>
    </source>
</evidence>
<evidence type="ECO:0000256" key="1">
    <source>
        <dbReference type="ARBA" id="ARBA00010923"/>
    </source>
</evidence>
<keyword evidence="2" id="KW-0680">Restriction system</keyword>
<dbReference type="InterPro" id="IPR052021">
    <property type="entry name" value="Type-I_RS_S_subunit"/>
</dbReference>
<dbReference type="RefSeq" id="WP_206560598.1">
    <property type="nucleotide sequence ID" value="NZ_JAFKCZ010000007.1"/>
</dbReference>
<organism evidence="5 6">
    <name type="scientific">Parahaliea mediterranea</name>
    <dbReference type="NCBI Taxonomy" id="651086"/>
    <lineage>
        <taxon>Bacteria</taxon>
        <taxon>Pseudomonadati</taxon>
        <taxon>Pseudomonadota</taxon>
        <taxon>Gammaproteobacteria</taxon>
        <taxon>Cellvibrionales</taxon>
        <taxon>Halieaceae</taxon>
        <taxon>Parahaliea</taxon>
    </lineage>
</organism>
<dbReference type="GO" id="GO:0009307">
    <property type="term" value="P:DNA restriction-modification system"/>
    <property type="evidence" value="ECO:0007669"/>
    <property type="project" value="UniProtKB-KW"/>
</dbReference>
<gene>
    <name evidence="5" type="ORF">JYP50_11155</name>
</gene>
<comment type="caution">
    <text evidence="5">The sequence shown here is derived from an EMBL/GenBank/DDBJ whole genome shotgun (WGS) entry which is preliminary data.</text>
</comment>
<dbReference type="InterPro" id="IPR044946">
    <property type="entry name" value="Restrct_endonuc_typeI_TRD_sf"/>
</dbReference>
<dbReference type="Proteomes" id="UP000664303">
    <property type="component" value="Unassembled WGS sequence"/>
</dbReference>
<evidence type="ECO:0000313" key="6">
    <source>
        <dbReference type="Proteomes" id="UP000664303"/>
    </source>
</evidence>
<accession>A0A939DFL7</accession>
<sequence>MSETVPEGWSSSTINDTCDVLDSKRIPVNSQDRALRQGIYPYYGANGVQGYIDDFIFEGEYVLLAEDGGYFDEWDSRPISYLVGGKFWVNNHAHILKAKDGHETRYVHYSLVHKNILKHINGGTRSKLNQSDMREIEYLTPPLPEQKKIAAILTSVDDVIEKTRAQIDKLKDLKAGMMQELLTKGIGPGGTPHTEFKDSPVGLIPVAWDVDLLDNVATRGSGHTPSKSKPEYWNGGVDWVSLSDTKNLDRLYITSTFKQISALGVMHSSAVIHPEGTVVLSRDAGIGKSGILTKEMAVSQHFIVWRCSDQLHNHFLYYLLQFWKPKFESIAIGSTIKTIGLPFFKNLYVPIPPFPEQEVIANSLRSIDRRIFSLERKQNAINATKKALMQDLLTGKVRVNVDNKESVAA</sequence>
<dbReference type="PANTHER" id="PTHR30408:SF12">
    <property type="entry name" value="TYPE I RESTRICTION ENZYME MJAVIII SPECIFICITY SUBUNIT"/>
    <property type="match status" value="1"/>
</dbReference>
<dbReference type="InterPro" id="IPR000055">
    <property type="entry name" value="Restrct_endonuc_typeI_TRD"/>
</dbReference>
<dbReference type="PANTHER" id="PTHR30408">
    <property type="entry name" value="TYPE-1 RESTRICTION ENZYME ECOKI SPECIFICITY PROTEIN"/>
    <property type="match status" value="1"/>
</dbReference>
<dbReference type="EMBL" id="JAFKCZ010000007">
    <property type="protein sequence ID" value="MBN7797154.1"/>
    <property type="molecule type" value="Genomic_DNA"/>
</dbReference>
<keyword evidence="5" id="KW-0255">Endonuclease</keyword>
<feature type="domain" description="Type I restriction modification DNA specificity" evidence="4">
    <location>
        <begin position="6"/>
        <end position="170"/>
    </location>
</feature>
<name>A0A939DFL7_9GAMM</name>
<evidence type="ECO:0000256" key="2">
    <source>
        <dbReference type="ARBA" id="ARBA00022747"/>
    </source>
</evidence>
<keyword evidence="6" id="KW-1185">Reference proteome</keyword>
<dbReference type="GO" id="GO:0004519">
    <property type="term" value="F:endonuclease activity"/>
    <property type="evidence" value="ECO:0007669"/>
    <property type="project" value="UniProtKB-KW"/>
</dbReference>
<comment type="similarity">
    <text evidence="1">Belongs to the type-I restriction system S methylase family.</text>
</comment>
<protein>
    <submittedName>
        <fullName evidence="5">Restriction endonuclease subunit S</fullName>
    </submittedName>
</protein>
<keyword evidence="5" id="KW-0540">Nuclease</keyword>